<dbReference type="RefSeq" id="WP_211320506.1">
    <property type="nucleotide sequence ID" value="NZ_QLLK01000014.1"/>
</dbReference>
<protein>
    <submittedName>
        <fullName evidence="1">Uncharacterized protein</fullName>
    </submittedName>
</protein>
<reference evidence="1 2" key="1">
    <citation type="submission" date="2018-06" db="EMBL/GenBank/DDBJ databases">
        <title>Genomic Encyclopedia of Archaeal and Bacterial Type Strains, Phase II (KMG-II): from individual species to whole genera.</title>
        <authorList>
            <person name="Goeker M."/>
        </authorList>
    </citation>
    <scope>NUCLEOTIDE SEQUENCE [LARGE SCALE GENOMIC DNA]</scope>
    <source>
        <strain evidence="1 2">DSM 23446</strain>
    </source>
</reference>
<accession>A0A327NYA9</accession>
<dbReference type="EMBL" id="QLLK01000014">
    <property type="protein sequence ID" value="RAI85029.1"/>
    <property type="molecule type" value="Genomic_DNA"/>
</dbReference>
<gene>
    <name evidence="1" type="ORF">LV83_03823</name>
</gene>
<name>A0A327NYA9_9BACT</name>
<dbReference type="AlphaFoldDB" id="A0A327NYA9"/>
<sequence length="385" mass="39805">MKNFYNSSIIGILSLSFLLFFGNSFSVIAQSGSVFVTTDKNDYPPGATVLISGYGFWPEETVSLQITHYDDWGDNSAEVHQPWIISSDGQGNISSSWYIPTDQDEFGATLLLTAIGSLSGEKAEWLFTDNGNFSYTTTPGKYASLSTTAGAINSSTLSVDVESPKNNGTFTVSLSFSNQSGTTIGIGSGSGQINLTSISNSFETGGPNGPVVTKSFPVSVAVGSSVPNGTYQFQAIAISSTGDPTNNKEWKFDVIVGSGSTGGSIGSVLIGTQSNIVTYGTSTTTSYSITSARGSNGNVNGTYSVSGLPPGVTSVFSLVNFNSTGSDLFPGTNLELTVPNDLDAGSYDFSVTLSDGGSLASTIGTLVVSKKNLAVTAVTGDITYG</sequence>
<evidence type="ECO:0000313" key="1">
    <source>
        <dbReference type="EMBL" id="RAI85029.1"/>
    </source>
</evidence>
<proteinExistence type="predicted"/>
<organism evidence="1 2">
    <name type="scientific">Algoriphagus yeomjeoni</name>
    <dbReference type="NCBI Taxonomy" id="291403"/>
    <lineage>
        <taxon>Bacteria</taxon>
        <taxon>Pseudomonadati</taxon>
        <taxon>Bacteroidota</taxon>
        <taxon>Cytophagia</taxon>
        <taxon>Cytophagales</taxon>
        <taxon>Cyclobacteriaceae</taxon>
        <taxon>Algoriphagus</taxon>
    </lineage>
</organism>
<keyword evidence="2" id="KW-1185">Reference proteome</keyword>
<evidence type="ECO:0000313" key="2">
    <source>
        <dbReference type="Proteomes" id="UP000249610"/>
    </source>
</evidence>
<comment type="caution">
    <text evidence="1">The sequence shown here is derived from an EMBL/GenBank/DDBJ whole genome shotgun (WGS) entry which is preliminary data.</text>
</comment>
<dbReference type="Proteomes" id="UP000249610">
    <property type="component" value="Unassembled WGS sequence"/>
</dbReference>
<feature type="non-terminal residue" evidence="1">
    <location>
        <position position="385"/>
    </location>
</feature>